<protein>
    <submittedName>
        <fullName evidence="2">Uncharacterized protein</fullName>
    </submittedName>
</protein>
<sequence>MSKQATNAPKTSGLASTCDYRNIVLGKVRGYPLLARMVVDPNDAPQQDLDDNLPVIKQISTLCNFSPPAISPKDISKLQQHGSKAYIKEPFIYSDDLLMGYKGVLDPSGWEKRKAEQAEAAASGGVLNEVDQLDSKNEEKPKKRKQNSEGGISARKRKTSMTGDVKKVPLKGKKGGKKENVESKHDGEADEDIGTSKKGTSPPPAKKAKRDKEVHDESDVVNDPETLKVHEWRYRLQKMFLSNRGNPKEERMPEMDKLFHTVEAYQSVTIHYLMGSSLGATVNSVFFSDLFRFFFTTSSVECACP</sequence>
<dbReference type="AlphaFoldDB" id="A0AA39J8U6"/>
<gene>
    <name evidence="2" type="ORF">EV421DRAFT_1906816</name>
</gene>
<keyword evidence="3" id="KW-1185">Reference proteome</keyword>
<dbReference type="EMBL" id="JAUEPT010000044">
    <property type="protein sequence ID" value="KAK0438280.1"/>
    <property type="molecule type" value="Genomic_DNA"/>
</dbReference>
<reference evidence="2" key="1">
    <citation type="submission" date="2023-06" db="EMBL/GenBank/DDBJ databases">
        <authorList>
            <consortium name="Lawrence Berkeley National Laboratory"/>
            <person name="Ahrendt S."/>
            <person name="Sahu N."/>
            <person name="Indic B."/>
            <person name="Wong-Bajracharya J."/>
            <person name="Merenyi Z."/>
            <person name="Ke H.-M."/>
            <person name="Monk M."/>
            <person name="Kocsube S."/>
            <person name="Drula E."/>
            <person name="Lipzen A."/>
            <person name="Balint B."/>
            <person name="Henrissat B."/>
            <person name="Andreopoulos B."/>
            <person name="Martin F.M."/>
            <person name="Harder C.B."/>
            <person name="Rigling D."/>
            <person name="Ford K.L."/>
            <person name="Foster G.D."/>
            <person name="Pangilinan J."/>
            <person name="Papanicolaou A."/>
            <person name="Barry K."/>
            <person name="LaButti K."/>
            <person name="Viragh M."/>
            <person name="Koriabine M."/>
            <person name="Yan M."/>
            <person name="Riley R."/>
            <person name="Champramary S."/>
            <person name="Plett K.L."/>
            <person name="Tsai I.J."/>
            <person name="Slot J."/>
            <person name="Sipos G."/>
            <person name="Plett J."/>
            <person name="Nagy L.G."/>
            <person name="Grigoriev I.V."/>
        </authorList>
    </citation>
    <scope>NUCLEOTIDE SEQUENCE</scope>
    <source>
        <strain evidence="2">FPL87.14</strain>
    </source>
</reference>
<organism evidence="2 3">
    <name type="scientific">Armillaria borealis</name>
    <dbReference type="NCBI Taxonomy" id="47425"/>
    <lineage>
        <taxon>Eukaryota</taxon>
        <taxon>Fungi</taxon>
        <taxon>Dikarya</taxon>
        <taxon>Basidiomycota</taxon>
        <taxon>Agaricomycotina</taxon>
        <taxon>Agaricomycetes</taxon>
        <taxon>Agaricomycetidae</taxon>
        <taxon>Agaricales</taxon>
        <taxon>Marasmiineae</taxon>
        <taxon>Physalacriaceae</taxon>
        <taxon>Armillaria</taxon>
    </lineage>
</organism>
<name>A0AA39J8U6_9AGAR</name>
<evidence type="ECO:0000313" key="3">
    <source>
        <dbReference type="Proteomes" id="UP001175226"/>
    </source>
</evidence>
<accession>A0AA39J8U6</accession>
<evidence type="ECO:0000256" key="1">
    <source>
        <dbReference type="SAM" id="MobiDB-lite"/>
    </source>
</evidence>
<evidence type="ECO:0000313" key="2">
    <source>
        <dbReference type="EMBL" id="KAK0438280.1"/>
    </source>
</evidence>
<feature type="region of interest" description="Disordered" evidence="1">
    <location>
        <begin position="115"/>
        <end position="220"/>
    </location>
</feature>
<dbReference type="Proteomes" id="UP001175226">
    <property type="component" value="Unassembled WGS sequence"/>
</dbReference>
<feature type="compositionally biased region" description="Basic and acidic residues" evidence="1">
    <location>
        <begin position="177"/>
        <end position="187"/>
    </location>
</feature>
<comment type="caution">
    <text evidence="2">The sequence shown here is derived from an EMBL/GenBank/DDBJ whole genome shotgun (WGS) entry which is preliminary data.</text>
</comment>
<proteinExistence type="predicted"/>